<keyword evidence="9" id="KW-1133">Transmembrane helix</keyword>
<evidence type="ECO:0000256" key="6">
    <source>
        <dbReference type="ARBA" id="ARBA00022777"/>
    </source>
</evidence>
<dbReference type="InterPro" id="IPR036097">
    <property type="entry name" value="HisK_dim/P_sf"/>
</dbReference>
<evidence type="ECO:0000256" key="3">
    <source>
        <dbReference type="ARBA" id="ARBA00012438"/>
    </source>
</evidence>
<dbReference type="SMART" id="SM00387">
    <property type="entry name" value="HATPase_c"/>
    <property type="match status" value="1"/>
</dbReference>
<dbReference type="SMART" id="SM00304">
    <property type="entry name" value="HAMP"/>
    <property type="match status" value="1"/>
</dbReference>
<comment type="catalytic activity">
    <reaction evidence="1">
        <text>ATP + protein L-histidine = ADP + protein N-phospho-L-histidine.</text>
        <dbReference type="EC" id="2.7.13.3"/>
    </reaction>
</comment>
<evidence type="ECO:0000256" key="8">
    <source>
        <dbReference type="ARBA" id="ARBA00023136"/>
    </source>
</evidence>
<dbReference type="InterPro" id="IPR003660">
    <property type="entry name" value="HAMP_dom"/>
</dbReference>
<dbReference type="InterPro" id="IPR005467">
    <property type="entry name" value="His_kinase_dom"/>
</dbReference>
<dbReference type="GO" id="GO:0005886">
    <property type="term" value="C:plasma membrane"/>
    <property type="evidence" value="ECO:0007669"/>
    <property type="project" value="TreeGrafter"/>
</dbReference>
<dbReference type="GO" id="GO:0000155">
    <property type="term" value="F:phosphorelay sensor kinase activity"/>
    <property type="evidence" value="ECO:0007669"/>
    <property type="project" value="InterPro"/>
</dbReference>
<dbReference type="Proteomes" id="UP000235701">
    <property type="component" value="Unassembled WGS sequence"/>
</dbReference>
<comment type="caution">
    <text evidence="12">The sequence shown here is derived from an EMBL/GenBank/DDBJ whole genome shotgun (WGS) entry which is preliminary data.</text>
</comment>
<dbReference type="Pfam" id="PF00512">
    <property type="entry name" value="HisKA"/>
    <property type="match status" value="1"/>
</dbReference>
<dbReference type="SUPFAM" id="SSF158472">
    <property type="entry name" value="HAMP domain-like"/>
    <property type="match status" value="1"/>
</dbReference>
<keyword evidence="8 9" id="KW-0472">Membrane</keyword>
<sequence length="480" mass="54384">MKLNFFYQQILSFLVVIGMTIAAMGVTLFSFSKDQVLLRQEQQLNDIAHFISGQTISSEFLATMEPLLESSNMKLFYFNADNELVYPHNKAAVVPNDQLSKEEMTALENGHNLGLQTFEMGITDKNGDALAIFMPLTNSEDQSYAGYLAIGVPSSQSDAVIDNLIQNVVKGIMIALIIAVIFSVIIAGYQNKRIRRIQEATQQIAQGDYSVRLAVSNIDEFDDLATDFNQMAVALGESEVEIDRQEKIRRQLMMDVAHEIRTPLTTMIGLLEGLRQKVIPEDKIDRSVDLMYKEANRLNRLVNENLDIEKIRANEIVLNKSTFNAAEVLRDISLQLSETAKAKHTKFEIDMADEVPIYADYDRFHQIIFNITQNAVQFTDYGEIFMSCTFQDGETYIKIKDSGMGMTEEQVENIWERFYKADISRKNNEFGESGLGLSIVKQLVELHQATIHVESEAGVGTIFTLVFFNREKLAERNQVE</sequence>
<keyword evidence="7" id="KW-0902">Two-component regulatory system</keyword>
<dbReference type="GO" id="GO:0009927">
    <property type="term" value="F:histidine phosphotransfer kinase activity"/>
    <property type="evidence" value="ECO:0007669"/>
    <property type="project" value="TreeGrafter"/>
</dbReference>
<evidence type="ECO:0000256" key="2">
    <source>
        <dbReference type="ARBA" id="ARBA00004370"/>
    </source>
</evidence>
<dbReference type="Pfam" id="PF02518">
    <property type="entry name" value="HATPase_c"/>
    <property type="match status" value="1"/>
</dbReference>
<dbReference type="PANTHER" id="PTHR43047:SF72">
    <property type="entry name" value="OSMOSENSING HISTIDINE PROTEIN KINASE SLN1"/>
    <property type="match status" value="1"/>
</dbReference>
<dbReference type="PROSITE" id="PS50109">
    <property type="entry name" value="HIS_KIN"/>
    <property type="match status" value="1"/>
</dbReference>
<dbReference type="Gene3D" id="3.30.565.10">
    <property type="entry name" value="Histidine kinase-like ATPase, C-terminal domain"/>
    <property type="match status" value="1"/>
</dbReference>
<dbReference type="SUPFAM" id="SSF55874">
    <property type="entry name" value="ATPase domain of HSP90 chaperone/DNA topoisomerase II/histidine kinase"/>
    <property type="match status" value="1"/>
</dbReference>
<evidence type="ECO:0000256" key="9">
    <source>
        <dbReference type="SAM" id="Phobius"/>
    </source>
</evidence>
<dbReference type="PRINTS" id="PR00344">
    <property type="entry name" value="BCTRLSENSOR"/>
</dbReference>
<name>A0A2N6UED7_9LACT</name>
<feature type="transmembrane region" description="Helical" evidence="9">
    <location>
        <begin position="171"/>
        <end position="189"/>
    </location>
</feature>
<gene>
    <name evidence="12" type="ORF">CJ191_04050</name>
</gene>
<keyword evidence="5" id="KW-0808">Transferase</keyword>
<dbReference type="OrthoDB" id="3436at2"/>
<organism evidence="12 13">
    <name type="scientific">Aerococcus viridans</name>
    <dbReference type="NCBI Taxonomy" id="1377"/>
    <lineage>
        <taxon>Bacteria</taxon>
        <taxon>Bacillati</taxon>
        <taxon>Bacillota</taxon>
        <taxon>Bacilli</taxon>
        <taxon>Lactobacillales</taxon>
        <taxon>Aerococcaceae</taxon>
        <taxon>Aerococcus</taxon>
    </lineage>
</organism>
<dbReference type="FunFam" id="3.30.565.10:FF:000006">
    <property type="entry name" value="Sensor histidine kinase WalK"/>
    <property type="match status" value="1"/>
</dbReference>
<dbReference type="InterPro" id="IPR036890">
    <property type="entry name" value="HATPase_C_sf"/>
</dbReference>
<feature type="transmembrane region" description="Helical" evidence="9">
    <location>
        <begin position="6"/>
        <end position="31"/>
    </location>
</feature>
<dbReference type="SMART" id="SM00388">
    <property type="entry name" value="HisKA"/>
    <property type="match status" value="1"/>
</dbReference>
<evidence type="ECO:0000256" key="1">
    <source>
        <dbReference type="ARBA" id="ARBA00000085"/>
    </source>
</evidence>
<evidence type="ECO:0000259" key="10">
    <source>
        <dbReference type="PROSITE" id="PS50109"/>
    </source>
</evidence>
<dbReference type="PANTHER" id="PTHR43047">
    <property type="entry name" value="TWO-COMPONENT HISTIDINE PROTEIN KINASE"/>
    <property type="match status" value="1"/>
</dbReference>
<evidence type="ECO:0000259" key="11">
    <source>
        <dbReference type="PROSITE" id="PS50885"/>
    </source>
</evidence>
<reference evidence="12 13" key="1">
    <citation type="submission" date="2017-09" db="EMBL/GenBank/DDBJ databases">
        <title>Bacterial strain isolated from the female urinary microbiota.</title>
        <authorList>
            <person name="Thomas-White K."/>
            <person name="Kumar N."/>
            <person name="Forster S."/>
            <person name="Putonti C."/>
            <person name="Lawley T."/>
            <person name="Wolfe A.J."/>
        </authorList>
    </citation>
    <scope>NUCLEOTIDE SEQUENCE [LARGE SCALE GENOMIC DNA]</scope>
    <source>
        <strain evidence="12 13">UMB0240</strain>
    </source>
</reference>
<dbReference type="PROSITE" id="PS50885">
    <property type="entry name" value="HAMP"/>
    <property type="match status" value="1"/>
</dbReference>
<feature type="domain" description="HAMP" evidence="11">
    <location>
        <begin position="188"/>
        <end position="240"/>
    </location>
</feature>
<keyword evidence="9" id="KW-0812">Transmembrane</keyword>
<dbReference type="InterPro" id="IPR003661">
    <property type="entry name" value="HisK_dim/P_dom"/>
</dbReference>
<proteinExistence type="predicted"/>
<dbReference type="AlphaFoldDB" id="A0A2N6UED7"/>
<dbReference type="CDD" id="cd00082">
    <property type="entry name" value="HisKA"/>
    <property type="match status" value="1"/>
</dbReference>
<dbReference type="RefSeq" id="WP_102199059.1">
    <property type="nucleotide sequence ID" value="NZ_PNHQ01000007.1"/>
</dbReference>
<protein>
    <recommendedName>
        <fullName evidence="3">histidine kinase</fullName>
        <ecNumber evidence="3">2.7.13.3</ecNumber>
    </recommendedName>
</protein>
<evidence type="ECO:0000256" key="7">
    <source>
        <dbReference type="ARBA" id="ARBA00023012"/>
    </source>
</evidence>
<keyword evidence="6 12" id="KW-0418">Kinase</keyword>
<accession>A0A2N6UED7</accession>
<dbReference type="InterPro" id="IPR003594">
    <property type="entry name" value="HATPase_dom"/>
</dbReference>
<evidence type="ECO:0000313" key="13">
    <source>
        <dbReference type="Proteomes" id="UP000235701"/>
    </source>
</evidence>
<evidence type="ECO:0000256" key="5">
    <source>
        <dbReference type="ARBA" id="ARBA00022679"/>
    </source>
</evidence>
<keyword evidence="4" id="KW-0597">Phosphoprotein</keyword>
<keyword evidence="13" id="KW-1185">Reference proteome</keyword>
<dbReference type="Gene3D" id="1.10.287.130">
    <property type="match status" value="1"/>
</dbReference>
<dbReference type="EC" id="2.7.13.3" evidence="3"/>
<dbReference type="Gene3D" id="6.10.340.10">
    <property type="match status" value="1"/>
</dbReference>
<feature type="domain" description="Histidine kinase" evidence="10">
    <location>
        <begin position="255"/>
        <end position="471"/>
    </location>
</feature>
<evidence type="ECO:0000313" key="12">
    <source>
        <dbReference type="EMBL" id="PMC79951.1"/>
    </source>
</evidence>
<comment type="subcellular location">
    <subcellularLocation>
        <location evidence="2">Membrane</location>
    </subcellularLocation>
</comment>
<dbReference type="InterPro" id="IPR004358">
    <property type="entry name" value="Sig_transdc_His_kin-like_C"/>
</dbReference>
<dbReference type="Pfam" id="PF00672">
    <property type="entry name" value="HAMP"/>
    <property type="match status" value="1"/>
</dbReference>
<dbReference type="CDD" id="cd06225">
    <property type="entry name" value="HAMP"/>
    <property type="match status" value="1"/>
</dbReference>
<dbReference type="SUPFAM" id="SSF47384">
    <property type="entry name" value="Homodimeric domain of signal transducing histidine kinase"/>
    <property type="match status" value="1"/>
</dbReference>
<evidence type="ECO:0000256" key="4">
    <source>
        <dbReference type="ARBA" id="ARBA00022553"/>
    </source>
</evidence>
<dbReference type="EMBL" id="PNHQ01000007">
    <property type="protein sequence ID" value="PMC79951.1"/>
    <property type="molecule type" value="Genomic_DNA"/>
</dbReference>
<dbReference type="FunFam" id="1.10.287.130:FF:000001">
    <property type="entry name" value="Two-component sensor histidine kinase"/>
    <property type="match status" value="1"/>
</dbReference>